<feature type="region of interest" description="Disordered" evidence="1">
    <location>
        <begin position="548"/>
        <end position="591"/>
    </location>
</feature>
<accession>M7T0B6</accession>
<gene>
    <name evidence="2" type="ORF">UCREL1_608</name>
</gene>
<protein>
    <submittedName>
        <fullName evidence="2">Putative pt repeat family protein</fullName>
    </submittedName>
</protein>
<organism evidence="2 3">
    <name type="scientific">Eutypa lata (strain UCR-EL1)</name>
    <name type="common">Grapevine dieback disease fungus</name>
    <name type="synonym">Eutypa armeniacae</name>
    <dbReference type="NCBI Taxonomy" id="1287681"/>
    <lineage>
        <taxon>Eukaryota</taxon>
        <taxon>Fungi</taxon>
        <taxon>Dikarya</taxon>
        <taxon>Ascomycota</taxon>
        <taxon>Pezizomycotina</taxon>
        <taxon>Sordariomycetes</taxon>
        <taxon>Xylariomycetidae</taxon>
        <taxon>Xylariales</taxon>
        <taxon>Diatrypaceae</taxon>
        <taxon>Eutypa</taxon>
    </lineage>
</organism>
<evidence type="ECO:0000313" key="3">
    <source>
        <dbReference type="Proteomes" id="UP000012174"/>
    </source>
</evidence>
<sequence length="635" mass="70946">MARHPERTKSRSSIFPVKFKGFVKDVRSFTRDFKLERKSEDLGSTEKPADVIVEIPSSPTECSAPLYTANLNVQVSLQFDEPLDFSYTRHYEGSPSLVVTEKLCQGLLHRVDHCSQELITRKDANALQRTRNNGLGKAVRFELHIQINRGSDVWAVRTFTSYQKQPMTAEAAREIALETHYIIGLFLLQHDDGFVLKDGAIRDDPSQSPETHPFRAGRVQPISCVPRSYFLQGSQRFESIPGYTIHLKMINRNHRRKPSEWQNTVEVNSQQTTPLNLAIAESLFFEAAQAMETILRFERDSFENRHRSCASPDGCSYWRQHEGDGFELELSIKNNLGPQFEHLQRTVSSSIALLSHLQTGDCDKFANVLEQAFTGVRDSADEKMNSMHDLEFRIIELRGRGWALEEPLLFTIDPSSTQSRRDTEAVLDRVQAGIADILRRNAMAGYSASDGTTAAQPEGTRASEKPSQETNPENRSDITEKTSPTPEASVVSELYTVIGENSAIKQPSEAPDPEPKPGTTEPIDSLSEYEAALRSLETGIFSQSRLDFDFSSPASTSPNSPIDDLSESESLTSPTRRLSSQSHRNSFGSAGFLGFHEEKIVQVSLRRALMGSPSRKSKGSNGGSEKDTQRPRTGK</sequence>
<proteinExistence type="predicted"/>
<dbReference type="eggNOG" id="ENOG502QQV3">
    <property type="taxonomic scope" value="Eukaryota"/>
</dbReference>
<feature type="compositionally biased region" description="Basic and acidic residues" evidence="1">
    <location>
        <begin position="461"/>
        <end position="480"/>
    </location>
</feature>
<dbReference type="HOGENOM" id="CLU_430843_0_0_1"/>
<feature type="region of interest" description="Disordered" evidence="1">
    <location>
        <begin position="447"/>
        <end position="490"/>
    </location>
</feature>
<dbReference type="KEGG" id="ela:UCREL1_608"/>
<reference evidence="3" key="1">
    <citation type="journal article" date="2013" name="Genome Announc.">
        <title>Draft genome sequence of the grapevine dieback fungus Eutypa lata UCR-EL1.</title>
        <authorList>
            <person name="Blanco-Ulate B."/>
            <person name="Rolshausen P.E."/>
            <person name="Cantu D."/>
        </authorList>
    </citation>
    <scope>NUCLEOTIDE SEQUENCE [LARGE SCALE GENOMIC DNA]</scope>
    <source>
        <strain evidence="3">UCR-EL1</strain>
    </source>
</reference>
<name>M7T0B6_EUTLA</name>
<feature type="compositionally biased region" description="Basic and acidic residues" evidence="1">
    <location>
        <begin position="624"/>
        <end position="635"/>
    </location>
</feature>
<dbReference type="EMBL" id="KB705473">
    <property type="protein sequence ID" value="EMR72349.1"/>
    <property type="molecule type" value="Genomic_DNA"/>
</dbReference>
<feature type="region of interest" description="Disordered" evidence="1">
    <location>
        <begin position="502"/>
        <end position="523"/>
    </location>
</feature>
<dbReference type="Proteomes" id="UP000012174">
    <property type="component" value="Unassembled WGS sequence"/>
</dbReference>
<keyword evidence="3" id="KW-1185">Reference proteome</keyword>
<evidence type="ECO:0000313" key="2">
    <source>
        <dbReference type="EMBL" id="EMR72349.1"/>
    </source>
</evidence>
<dbReference type="STRING" id="1287681.M7T0B6"/>
<dbReference type="AlphaFoldDB" id="M7T0B6"/>
<evidence type="ECO:0000256" key="1">
    <source>
        <dbReference type="SAM" id="MobiDB-lite"/>
    </source>
</evidence>
<feature type="compositionally biased region" description="Polar residues" evidence="1">
    <location>
        <begin position="568"/>
        <end position="588"/>
    </location>
</feature>
<dbReference type="OrthoDB" id="5144858at2759"/>
<feature type="region of interest" description="Disordered" evidence="1">
    <location>
        <begin position="606"/>
        <end position="635"/>
    </location>
</feature>